<feature type="compositionally biased region" description="Polar residues" evidence="6">
    <location>
        <begin position="280"/>
        <end position="291"/>
    </location>
</feature>
<dbReference type="InterPro" id="IPR026058">
    <property type="entry name" value="LIPIN"/>
</dbReference>
<feature type="compositionally biased region" description="Low complexity" evidence="6">
    <location>
        <begin position="263"/>
        <end position="279"/>
    </location>
</feature>
<feature type="compositionally biased region" description="Basic residues" evidence="6">
    <location>
        <begin position="1036"/>
        <end position="1045"/>
    </location>
</feature>
<evidence type="ECO:0000313" key="8">
    <source>
        <dbReference type="EMBL" id="KAG7447550.1"/>
    </source>
</evidence>
<feature type="compositionally biased region" description="Acidic residues" evidence="6">
    <location>
        <begin position="137"/>
        <end position="157"/>
    </location>
</feature>
<dbReference type="RefSeq" id="XP_043041050.1">
    <property type="nucleotide sequence ID" value="XM_043190001.1"/>
</dbReference>
<dbReference type="InterPro" id="IPR031315">
    <property type="entry name" value="LNS2/PITP"/>
</dbReference>
<dbReference type="EMBL" id="MU250531">
    <property type="protein sequence ID" value="KAG7447550.1"/>
    <property type="molecule type" value="Genomic_DNA"/>
</dbReference>
<comment type="caution">
    <text evidence="8">The sequence shown here is derived from an EMBL/GenBank/DDBJ whole genome shotgun (WGS) entry which is preliminary data.</text>
</comment>
<dbReference type="GO" id="GO:0009062">
    <property type="term" value="P:fatty acid catabolic process"/>
    <property type="evidence" value="ECO:0007669"/>
    <property type="project" value="TreeGrafter"/>
</dbReference>
<feature type="compositionally biased region" description="Acidic residues" evidence="6">
    <location>
        <begin position="1061"/>
        <end position="1081"/>
    </location>
</feature>
<evidence type="ECO:0000256" key="2">
    <source>
        <dbReference type="ARBA" id="ARBA00005476"/>
    </source>
</evidence>
<dbReference type="Pfam" id="PF16876">
    <property type="entry name" value="Lipin_mid"/>
    <property type="match status" value="1"/>
</dbReference>
<dbReference type="FunFam" id="3.40.50.1000:FF:000063">
    <property type="entry name" value="Nuclear elongation and deformation protein"/>
    <property type="match status" value="1"/>
</dbReference>
<feature type="compositionally biased region" description="Low complexity" evidence="6">
    <location>
        <begin position="313"/>
        <end position="322"/>
    </location>
</feature>
<sequence length="1109" mass="122560">MNYIRGAVSAISAPYQYYKELPPINPSTLTGAIDVIVIQRPTDDGGTELACSPFHVRFGKWQVLRPGEKKVNVMVNGHSIPFSMKIGDAGEAFFVFETDDDVPDDLITSPILQPTRPVGEAMPEAPGIGLFAVKAESDDDELPKEEPDYLDLDAQPDSDEKQHKKTQSLTSSSSVTKKRPSRLSLSQEHAPSRTDFKDTTEKEQNQRADEVLKKKLRNGPDHVPDVAFSNGIAYDIEGYHSSSKHHSTPHDRDIKSSDAFNGIRFPSSSRSSIPSPSRSGTPENEPTSYSFPSIRATSEPPDFPEPPSDITKSSSLPLPSSSAQEYSWEWGAFPQPSPLKTTFGKSGRIGSDDKPTTWGKSLGKSKSQSISGLEAVEEGEVRSRSVPPFYEGKGKEKEQRVYEDHDDEEVTEEKYGAGGRLTVSQSDPTKFRVAIEGRRVPFELSLVHVEEDERRGRRNRDGAVPAIPDNTGYAIGVDEVEFDRLFEEGKIDLNTFLDDESIIDDPALVIKWNEGQYIRHGDGSPLVQALKLWRNGYLHQRDIGIIPTRPSSPLLEDDEAIKSGMNDSSGSPETAQAGNRKPPTSSSWAQWWSRSRRGTPSSTISNGKPGRPELRETASVPLESTPPPHLKDIPPAESAPALPSTPLQRPVQDVPTPVPAIAKPDHKFAKTLRLTSDQLKSLNLKLGPNTITFSLSMTGAIACTARIFLWESTDLVVVSDIDGTITKSDGLGHVFAMIGRDWTHLGVAKLYTDICRNGYKIMYLTSRAIGQADSTRDYLKGIKQNDYQLPEGPVIMSPDRLMASLHREVIMRKPEVFKMACLRDIQRLFGEASSRSTFYAGFGNRITDAMSYRSVNVPSSRIFTIDSTGEVKLELLELAGYKSSYIHMTDLVDQMFPPIHRKWAPEFTDFNYWKTPVQDYPLPDLSPPSPALSARSDTSNQSALARLRNFSLVGGRQANVHRSVASISSSPTRRESSPEGDPEHHLRQMSSFEKLSSTFGFSGSSRRSVSPDSMSSVTYAESEDDSDAEYDDGTGRQKKRARRRSMSSIPGALDDMHFELDEREDDGAADEQDEEFDGDGGIVADEEAEEDAFDEDLLAAGEMKNVPFL</sequence>
<dbReference type="Gene3D" id="3.40.50.1000">
    <property type="entry name" value="HAD superfamily/HAD-like"/>
    <property type="match status" value="1"/>
</dbReference>
<dbReference type="InterPro" id="IPR013209">
    <property type="entry name" value="LNS2"/>
</dbReference>
<feature type="domain" description="LNS2/PITP" evidence="7">
    <location>
        <begin position="716"/>
        <end position="874"/>
    </location>
</feature>
<name>A0A9P7VVP5_9AGAR</name>
<feature type="compositionally biased region" description="Basic and acidic residues" evidence="6">
    <location>
        <begin position="190"/>
        <end position="206"/>
    </location>
</feature>
<dbReference type="SUPFAM" id="SSF56784">
    <property type="entry name" value="HAD-like"/>
    <property type="match status" value="1"/>
</dbReference>
<feature type="region of interest" description="Disordered" evidence="6">
    <location>
        <begin position="545"/>
        <end position="652"/>
    </location>
</feature>
<dbReference type="Proteomes" id="UP000812287">
    <property type="component" value="Unassembled WGS sequence"/>
</dbReference>
<feature type="compositionally biased region" description="Acidic residues" evidence="6">
    <location>
        <begin position="1021"/>
        <end position="1032"/>
    </location>
</feature>
<evidence type="ECO:0000256" key="4">
    <source>
        <dbReference type="ARBA" id="ARBA00022553"/>
    </source>
</evidence>
<dbReference type="InterPro" id="IPR007651">
    <property type="entry name" value="Lipin_N"/>
</dbReference>
<dbReference type="AlphaFoldDB" id="A0A9P7VVP5"/>
<feature type="region of interest" description="Disordered" evidence="6">
    <location>
        <begin position="240"/>
        <end position="409"/>
    </location>
</feature>
<feature type="region of interest" description="Disordered" evidence="6">
    <location>
        <begin position="1000"/>
        <end position="1081"/>
    </location>
</feature>
<feature type="compositionally biased region" description="Basic and acidic residues" evidence="6">
    <location>
        <begin position="972"/>
        <end position="986"/>
    </location>
</feature>
<feature type="compositionally biased region" description="Low complexity" evidence="6">
    <location>
        <begin position="1000"/>
        <end position="1020"/>
    </location>
</feature>
<gene>
    <name evidence="8" type="ORF">BT62DRAFT_986374</name>
</gene>
<feature type="compositionally biased region" description="Polar residues" evidence="6">
    <location>
        <begin position="565"/>
        <end position="577"/>
    </location>
</feature>
<dbReference type="GO" id="GO:0005634">
    <property type="term" value="C:nucleus"/>
    <property type="evidence" value="ECO:0007669"/>
    <property type="project" value="TreeGrafter"/>
</dbReference>
<comment type="similarity">
    <text evidence="2">Belongs to the lipin family.</text>
</comment>
<evidence type="ECO:0000256" key="6">
    <source>
        <dbReference type="SAM" id="MobiDB-lite"/>
    </source>
</evidence>
<dbReference type="GO" id="GO:0008195">
    <property type="term" value="F:phosphatidate phosphatase activity"/>
    <property type="evidence" value="ECO:0007669"/>
    <property type="project" value="UniProtKB-EC"/>
</dbReference>
<evidence type="ECO:0000313" key="9">
    <source>
        <dbReference type="Proteomes" id="UP000812287"/>
    </source>
</evidence>
<dbReference type="PANTHER" id="PTHR12181">
    <property type="entry name" value="LIPIN"/>
    <property type="match status" value="1"/>
</dbReference>
<keyword evidence="4" id="KW-0597">Phosphoprotein</keyword>
<keyword evidence="9" id="KW-1185">Reference proteome</keyword>
<dbReference type="SMART" id="SM00775">
    <property type="entry name" value="LNS2"/>
    <property type="match status" value="1"/>
</dbReference>
<dbReference type="Pfam" id="PF04571">
    <property type="entry name" value="Lipin_N"/>
    <property type="match status" value="1"/>
</dbReference>
<dbReference type="InterPro" id="IPR036412">
    <property type="entry name" value="HAD-like_sf"/>
</dbReference>
<feature type="compositionally biased region" description="Basic and acidic residues" evidence="6">
    <location>
        <begin position="392"/>
        <end position="403"/>
    </location>
</feature>
<accession>A0A9P7VVP5</accession>
<dbReference type="GO" id="GO:0019432">
    <property type="term" value="P:triglyceride biosynthetic process"/>
    <property type="evidence" value="ECO:0007669"/>
    <property type="project" value="TreeGrafter"/>
</dbReference>
<keyword evidence="5" id="KW-0378">Hydrolase</keyword>
<dbReference type="InterPro" id="IPR023214">
    <property type="entry name" value="HAD_sf"/>
</dbReference>
<reference evidence="8" key="1">
    <citation type="submission" date="2020-11" db="EMBL/GenBank/DDBJ databases">
        <title>Adaptations for nitrogen fixation in a non-lichenized fungal sporocarp promotes dispersal by wood-feeding termites.</title>
        <authorList>
            <consortium name="DOE Joint Genome Institute"/>
            <person name="Koch R.A."/>
            <person name="Yoon G."/>
            <person name="Arayal U."/>
            <person name="Lail K."/>
            <person name="Amirebrahimi M."/>
            <person name="Labutti K."/>
            <person name="Lipzen A."/>
            <person name="Riley R."/>
            <person name="Barry K."/>
            <person name="Henrissat B."/>
            <person name="Grigoriev I.V."/>
            <person name="Herr J.R."/>
            <person name="Aime M.C."/>
        </authorList>
    </citation>
    <scope>NUCLEOTIDE SEQUENCE</scope>
    <source>
        <strain evidence="8">MCA 3950</strain>
    </source>
</reference>
<feature type="region of interest" description="Disordered" evidence="6">
    <location>
        <begin position="961"/>
        <end position="986"/>
    </location>
</feature>
<comment type="cofactor">
    <cofactor evidence="1">
        <name>Mg(2+)</name>
        <dbReference type="ChEBI" id="CHEBI:18420"/>
    </cofactor>
</comment>
<dbReference type="GeneID" id="66112298"/>
<dbReference type="Pfam" id="PF08235">
    <property type="entry name" value="LNS2"/>
    <property type="match status" value="1"/>
</dbReference>
<organism evidence="8 9">
    <name type="scientific">Guyanagaster necrorhizus</name>
    <dbReference type="NCBI Taxonomy" id="856835"/>
    <lineage>
        <taxon>Eukaryota</taxon>
        <taxon>Fungi</taxon>
        <taxon>Dikarya</taxon>
        <taxon>Basidiomycota</taxon>
        <taxon>Agaricomycotina</taxon>
        <taxon>Agaricomycetes</taxon>
        <taxon>Agaricomycetidae</taxon>
        <taxon>Agaricales</taxon>
        <taxon>Marasmiineae</taxon>
        <taxon>Physalacriaceae</taxon>
        <taxon>Guyanagaster</taxon>
    </lineage>
</organism>
<dbReference type="EC" id="3.1.3.4" evidence="3"/>
<dbReference type="PANTHER" id="PTHR12181:SF12">
    <property type="entry name" value="PHOSPHATIDATE PHOSPHATASE"/>
    <property type="match status" value="1"/>
</dbReference>
<evidence type="ECO:0000256" key="5">
    <source>
        <dbReference type="ARBA" id="ARBA00022801"/>
    </source>
</evidence>
<proteinExistence type="inferred from homology"/>
<dbReference type="InterPro" id="IPR031703">
    <property type="entry name" value="Lipin_mid"/>
</dbReference>
<evidence type="ECO:0000256" key="1">
    <source>
        <dbReference type="ARBA" id="ARBA00001946"/>
    </source>
</evidence>
<dbReference type="OrthoDB" id="4567at2759"/>
<evidence type="ECO:0000259" key="7">
    <source>
        <dbReference type="SMART" id="SM00775"/>
    </source>
</evidence>
<protein>
    <recommendedName>
        <fullName evidence="3">phosphatidate phosphatase</fullName>
        <ecNumber evidence="3">3.1.3.4</ecNumber>
    </recommendedName>
</protein>
<feature type="region of interest" description="Disordered" evidence="6">
    <location>
        <begin position="136"/>
        <end position="206"/>
    </location>
</feature>
<evidence type="ECO:0000256" key="3">
    <source>
        <dbReference type="ARBA" id="ARBA00012638"/>
    </source>
</evidence>